<dbReference type="GeneID" id="18258399"/>
<proteinExistence type="predicted"/>
<dbReference type="RefSeq" id="XP_006694756.1">
    <property type="nucleotide sequence ID" value="XM_006694693.1"/>
</dbReference>
<dbReference type="STRING" id="759272.G0S8W0"/>
<dbReference type="OrthoDB" id="15893at2759"/>
<accession>G0S8W0</accession>
<gene>
    <name evidence="1" type="ORF">CTHT_0043610</name>
</gene>
<keyword evidence="2" id="KW-1185">Reference proteome</keyword>
<sequence>MTSQTPSPTHLRTLYRNLLRHLPPRPVLSSPRAPLHQALRSAFEQPLPVSPPVSTAATTSATPAEYTRAVQAAQAEQYLAFLKAQQTYVELLERYNPGMYMEQDEKVRLSARKVGLELPKQFGEEGEGEDGEKQ</sequence>
<dbReference type="GO" id="GO:0033615">
    <property type="term" value="P:mitochondrial proton-transporting ATP synthase complex assembly"/>
    <property type="evidence" value="ECO:0007669"/>
    <property type="project" value="InterPro"/>
</dbReference>
<evidence type="ECO:0000313" key="1">
    <source>
        <dbReference type="EMBL" id="EGS19871.1"/>
    </source>
</evidence>
<dbReference type="Proteomes" id="UP000008066">
    <property type="component" value="Unassembled WGS sequence"/>
</dbReference>
<dbReference type="Pfam" id="PF13233">
    <property type="entry name" value="Complex1_LYR_2"/>
    <property type="match status" value="1"/>
</dbReference>
<dbReference type="eggNOG" id="ENOG502SD6J">
    <property type="taxonomic scope" value="Eukaryota"/>
</dbReference>
<dbReference type="PANTHER" id="PTHR28015:SF1">
    <property type="entry name" value="ATP SYNTHASE ASSEMBLY FACTOR FMC1, MITOCHONDRIAL"/>
    <property type="match status" value="1"/>
</dbReference>
<evidence type="ECO:0000313" key="2">
    <source>
        <dbReference type="Proteomes" id="UP000008066"/>
    </source>
</evidence>
<dbReference type="HOGENOM" id="CLU_128881_0_0_1"/>
<dbReference type="OMA" id="NPGADMD"/>
<dbReference type="PANTHER" id="PTHR28015">
    <property type="entry name" value="ATP SYNTHASE ASSEMBLY FACTOR FMC1, MITOCHONDRIAL"/>
    <property type="match status" value="1"/>
</dbReference>
<dbReference type="EMBL" id="GL988043">
    <property type="protein sequence ID" value="EGS19871.1"/>
    <property type="molecule type" value="Genomic_DNA"/>
</dbReference>
<dbReference type="InterPro" id="IPR039196">
    <property type="entry name" value="Fmc1"/>
</dbReference>
<dbReference type="GO" id="GO:0005759">
    <property type="term" value="C:mitochondrial matrix"/>
    <property type="evidence" value="ECO:0007669"/>
    <property type="project" value="TreeGrafter"/>
</dbReference>
<name>G0S8W0_CHATD</name>
<organism evidence="2">
    <name type="scientific">Chaetomium thermophilum (strain DSM 1495 / CBS 144.50 / IMI 039719)</name>
    <name type="common">Thermochaetoides thermophila</name>
    <dbReference type="NCBI Taxonomy" id="759272"/>
    <lineage>
        <taxon>Eukaryota</taxon>
        <taxon>Fungi</taxon>
        <taxon>Dikarya</taxon>
        <taxon>Ascomycota</taxon>
        <taxon>Pezizomycotina</taxon>
        <taxon>Sordariomycetes</taxon>
        <taxon>Sordariomycetidae</taxon>
        <taxon>Sordariales</taxon>
        <taxon>Chaetomiaceae</taxon>
        <taxon>Thermochaetoides</taxon>
    </lineage>
</organism>
<reference evidence="1 2" key="1">
    <citation type="journal article" date="2011" name="Cell">
        <title>Insight into structure and assembly of the nuclear pore complex by utilizing the genome of a eukaryotic thermophile.</title>
        <authorList>
            <person name="Amlacher S."/>
            <person name="Sarges P."/>
            <person name="Flemming D."/>
            <person name="van Noort V."/>
            <person name="Kunze R."/>
            <person name="Devos D.P."/>
            <person name="Arumugam M."/>
            <person name="Bork P."/>
            <person name="Hurt E."/>
        </authorList>
    </citation>
    <scope>NUCLEOTIDE SEQUENCE [LARGE SCALE GENOMIC DNA]</scope>
    <source>
        <strain evidence="2">DSM 1495 / CBS 144.50 / IMI 039719</strain>
    </source>
</reference>
<dbReference type="AlphaFoldDB" id="G0S8W0"/>
<dbReference type="KEGG" id="cthr:CTHT_0043610"/>
<protein>
    <submittedName>
        <fullName evidence="1">Uncharacterized protein</fullName>
    </submittedName>
</protein>